<dbReference type="InterPro" id="IPR000301">
    <property type="entry name" value="Tetraspanin_animals"/>
</dbReference>
<evidence type="ECO:0000313" key="9">
    <source>
        <dbReference type="Proteomes" id="UP000502823"/>
    </source>
</evidence>
<dbReference type="PRINTS" id="PR00259">
    <property type="entry name" value="TMFOUR"/>
</dbReference>
<evidence type="ECO:0000256" key="6">
    <source>
        <dbReference type="PIRSR" id="PIRSR002419-1"/>
    </source>
</evidence>
<sequence>AFVIQFSISDLDEREYKRNITMVSGGMTCVKYLLFAFNLLFAISGIAILAVGALIQNFYSNYTDFLHGNFYVGPVLLIILGVIVFVVAFFGCCGALKENHCMIMTFAGLLLVVFGMELAGGITGYVLQDDVEDMLRNTVNSSMNKYSHNKEITKTWDIMQHDLKCCGAEKAEDWYNVYKNQTLPDTCCPSVNPCEMGNKDHYEVGCLSVLQTNAEDFAVILGGVIIGVACIQVSIQLVMVTLYLPDDKTSDYKNNVKAVF</sequence>
<name>A0A6L2PLZ2_COPFO</name>
<dbReference type="Proteomes" id="UP000502823">
    <property type="component" value="Unassembled WGS sequence"/>
</dbReference>
<dbReference type="PIRSF" id="PIRSF002419">
    <property type="entry name" value="Tetraspanin"/>
    <property type="match status" value="1"/>
</dbReference>
<comment type="similarity">
    <text evidence="2 7">Belongs to the tetraspanin (TM4SF) family.</text>
</comment>
<dbReference type="EMBL" id="BLKM01000350">
    <property type="protein sequence ID" value="GFG32112.1"/>
    <property type="molecule type" value="Genomic_DNA"/>
</dbReference>
<evidence type="ECO:0000256" key="3">
    <source>
        <dbReference type="ARBA" id="ARBA00022692"/>
    </source>
</evidence>
<evidence type="ECO:0000313" key="8">
    <source>
        <dbReference type="EMBL" id="GFG32112.1"/>
    </source>
</evidence>
<evidence type="ECO:0000256" key="5">
    <source>
        <dbReference type="ARBA" id="ARBA00023136"/>
    </source>
</evidence>
<evidence type="ECO:0000256" key="4">
    <source>
        <dbReference type="ARBA" id="ARBA00022989"/>
    </source>
</evidence>
<dbReference type="PANTHER" id="PTHR19282:SF482">
    <property type="entry name" value="FI23944P1-RELATED"/>
    <property type="match status" value="1"/>
</dbReference>
<dbReference type="InterPro" id="IPR008952">
    <property type="entry name" value="Tetraspanin_EC2_sf"/>
</dbReference>
<comment type="subcellular location">
    <subcellularLocation>
        <location evidence="1 7">Membrane</location>
        <topology evidence="1 7">Multi-pass membrane protein</topology>
    </subcellularLocation>
</comment>
<dbReference type="OrthoDB" id="10033535at2759"/>
<keyword evidence="4 7" id="KW-1133">Transmembrane helix</keyword>
<dbReference type="PANTHER" id="PTHR19282">
    <property type="entry name" value="TETRASPANIN"/>
    <property type="match status" value="1"/>
</dbReference>
<keyword evidence="9" id="KW-1185">Reference proteome</keyword>
<dbReference type="AlphaFoldDB" id="A0A6L2PLZ2"/>
<dbReference type="InterPro" id="IPR018503">
    <property type="entry name" value="Tetraspanin_CS"/>
</dbReference>
<accession>A0A6L2PLZ2</accession>
<gene>
    <name evidence="8" type="ORF">Cfor_06882</name>
</gene>
<proteinExistence type="inferred from homology"/>
<dbReference type="CDD" id="cd03127">
    <property type="entry name" value="tetraspanin_LEL"/>
    <property type="match status" value="1"/>
</dbReference>
<keyword evidence="6" id="KW-1015">Disulfide bond</keyword>
<dbReference type="GO" id="GO:0005886">
    <property type="term" value="C:plasma membrane"/>
    <property type="evidence" value="ECO:0007669"/>
    <property type="project" value="TreeGrafter"/>
</dbReference>
<comment type="caution">
    <text evidence="8">The sequence shown here is derived from an EMBL/GenBank/DDBJ whole genome shotgun (WGS) entry which is preliminary data.</text>
</comment>
<feature type="transmembrane region" description="Helical" evidence="7">
    <location>
        <begin position="32"/>
        <end position="55"/>
    </location>
</feature>
<dbReference type="InterPro" id="IPR018499">
    <property type="entry name" value="Tetraspanin/Peripherin"/>
</dbReference>
<dbReference type="PROSITE" id="PS00421">
    <property type="entry name" value="TM4_1"/>
    <property type="match status" value="1"/>
</dbReference>
<evidence type="ECO:0000256" key="1">
    <source>
        <dbReference type="ARBA" id="ARBA00004141"/>
    </source>
</evidence>
<dbReference type="SUPFAM" id="SSF48652">
    <property type="entry name" value="Tetraspanin"/>
    <property type="match status" value="1"/>
</dbReference>
<reference evidence="9" key="1">
    <citation type="submission" date="2020-01" db="EMBL/GenBank/DDBJ databases">
        <title>Draft genome sequence of the Termite Coptotermes fromosanus.</title>
        <authorList>
            <person name="Itakura S."/>
            <person name="Yosikawa Y."/>
            <person name="Umezawa K."/>
        </authorList>
    </citation>
    <scope>NUCLEOTIDE SEQUENCE [LARGE SCALE GENOMIC DNA]</scope>
</reference>
<evidence type="ECO:0000256" key="7">
    <source>
        <dbReference type="RuleBase" id="RU361218"/>
    </source>
</evidence>
<feature type="transmembrane region" description="Helical" evidence="7">
    <location>
        <begin position="103"/>
        <end position="127"/>
    </location>
</feature>
<dbReference type="InParanoid" id="A0A6L2PLZ2"/>
<dbReference type="Pfam" id="PF00335">
    <property type="entry name" value="Tetraspanin"/>
    <property type="match status" value="1"/>
</dbReference>
<keyword evidence="5 7" id="KW-0472">Membrane</keyword>
<keyword evidence="3 7" id="KW-0812">Transmembrane</keyword>
<feature type="transmembrane region" description="Helical" evidence="7">
    <location>
        <begin position="217"/>
        <end position="244"/>
    </location>
</feature>
<dbReference type="FunCoup" id="A0A6L2PLZ2">
    <property type="interactions" value="143"/>
</dbReference>
<feature type="non-terminal residue" evidence="8">
    <location>
        <position position="1"/>
    </location>
</feature>
<feature type="transmembrane region" description="Helical" evidence="7">
    <location>
        <begin position="75"/>
        <end position="96"/>
    </location>
</feature>
<dbReference type="Gene3D" id="1.10.1450.10">
    <property type="entry name" value="Tetraspanin"/>
    <property type="match status" value="1"/>
</dbReference>
<feature type="disulfide bond" evidence="6">
    <location>
        <begin position="166"/>
        <end position="187"/>
    </location>
</feature>
<organism evidence="8 9">
    <name type="scientific">Coptotermes formosanus</name>
    <name type="common">Formosan subterranean termite</name>
    <dbReference type="NCBI Taxonomy" id="36987"/>
    <lineage>
        <taxon>Eukaryota</taxon>
        <taxon>Metazoa</taxon>
        <taxon>Ecdysozoa</taxon>
        <taxon>Arthropoda</taxon>
        <taxon>Hexapoda</taxon>
        <taxon>Insecta</taxon>
        <taxon>Pterygota</taxon>
        <taxon>Neoptera</taxon>
        <taxon>Polyneoptera</taxon>
        <taxon>Dictyoptera</taxon>
        <taxon>Blattodea</taxon>
        <taxon>Blattoidea</taxon>
        <taxon>Termitoidae</taxon>
        <taxon>Rhinotermitidae</taxon>
        <taxon>Coptotermes</taxon>
    </lineage>
</organism>
<evidence type="ECO:0000256" key="2">
    <source>
        <dbReference type="ARBA" id="ARBA00006840"/>
    </source>
</evidence>
<protein>
    <recommendedName>
        <fullName evidence="7">Tetraspanin</fullName>
    </recommendedName>
</protein>